<dbReference type="Pfam" id="PF00644">
    <property type="entry name" value="PARP"/>
    <property type="match status" value="1"/>
</dbReference>
<dbReference type="GO" id="GO:1990404">
    <property type="term" value="F:NAD+-protein mono-ADP-ribosyltransferase activity"/>
    <property type="evidence" value="ECO:0007669"/>
    <property type="project" value="TreeGrafter"/>
</dbReference>
<evidence type="ECO:0000256" key="2">
    <source>
        <dbReference type="ARBA" id="ARBA00023242"/>
    </source>
</evidence>
<evidence type="ECO:0000313" key="7">
    <source>
        <dbReference type="EMBL" id="TFK02827.1"/>
    </source>
</evidence>
<evidence type="ECO:0000259" key="5">
    <source>
        <dbReference type="PROSITE" id="PS50918"/>
    </source>
</evidence>
<dbReference type="Proteomes" id="UP000297703">
    <property type="component" value="Unassembled WGS sequence"/>
</dbReference>
<gene>
    <name evidence="7" type="ORF">DR999_PMT14837</name>
</gene>
<proteinExistence type="inferred from homology"/>
<dbReference type="InterPro" id="IPR004170">
    <property type="entry name" value="WWE_dom"/>
</dbReference>
<dbReference type="GO" id="GO:0061014">
    <property type="term" value="P:positive regulation of mRNA catabolic process"/>
    <property type="evidence" value="ECO:0007669"/>
    <property type="project" value="TreeGrafter"/>
</dbReference>
<keyword evidence="4" id="KW-0328">Glycosyltransferase</keyword>
<dbReference type="AlphaFoldDB" id="A0A4D9E0S8"/>
<dbReference type="GO" id="GO:0009615">
    <property type="term" value="P:response to virus"/>
    <property type="evidence" value="ECO:0007669"/>
    <property type="project" value="TreeGrafter"/>
</dbReference>
<sequence length="314" mass="36545">MHLQSIVRMEYIWYWLDGSGQWIEYGKQHANYCAATVTSEDLEAAFLADRKGTVLFQAGSQQYEINFQDMVQINLYYQTRRKVCRWPKFVFFGGGDKSERSQLEATYPPHLFPPNWDQSALPDLGYKLVELSDTTSEYKEVKDLFEKTMKDYRICRLQRIQNPSLWQVFQWQKEQMRKTNRGGDVDERLLFHGTSTSHLHAICGQNFDWRICGTHGTLYGKGSYFARDARYSHQYCQTGSSSKTMIVARVLVGDFVQGSNNYLRPPPRPNNPNSFYDSCVDSPVNPSIFVIFEKYQIYPAYIIEYAEGYSCVIL</sequence>
<dbReference type="InterPro" id="IPR012317">
    <property type="entry name" value="Poly(ADP-ribose)pol_cat_dom"/>
</dbReference>
<dbReference type="Pfam" id="PF02825">
    <property type="entry name" value="WWE"/>
    <property type="match status" value="1"/>
</dbReference>
<dbReference type="PANTHER" id="PTHR45740">
    <property type="entry name" value="POLY [ADP-RIBOSE] POLYMERASE"/>
    <property type="match status" value="1"/>
</dbReference>
<evidence type="ECO:0000256" key="3">
    <source>
        <dbReference type="ARBA" id="ARBA00024347"/>
    </source>
</evidence>
<dbReference type="SUPFAM" id="SSF56399">
    <property type="entry name" value="ADP-ribosylation"/>
    <property type="match status" value="1"/>
</dbReference>
<dbReference type="InterPro" id="IPR051712">
    <property type="entry name" value="ARTD-AVP"/>
</dbReference>
<dbReference type="Gene3D" id="3.30.720.50">
    <property type="match status" value="1"/>
</dbReference>
<dbReference type="EMBL" id="QXTE01000173">
    <property type="protein sequence ID" value="TFK02827.1"/>
    <property type="molecule type" value="Genomic_DNA"/>
</dbReference>
<dbReference type="OrthoDB" id="6133115at2759"/>
<keyword evidence="8" id="KW-1185">Reference proteome</keyword>
<keyword evidence="2" id="KW-0539">Nucleus</keyword>
<name>A0A4D9E0S8_9SAUR</name>
<comment type="caution">
    <text evidence="7">The sequence shown here is derived from an EMBL/GenBank/DDBJ whole genome shotgun (WGS) entry which is preliminary data.</text>
</comment>
<feature type="domain" description="PARP catalytic" evidence="6">
    <location>
        <begin position="112"/>
        <end position="314"/>
    </location>
</feature>
<comment type="subcellular location">
    <subcellularLocation>
        <location evidence="1">Nucleus</location>
    </subcellularLocation>
</comment>
<dbReference type="PROSITE" id="PS51059">
    <property type="entry name" value="PARP_CATALYTIC"/>
    <property type="match status" value="1"/>
</dbReference>
<comment type="similarity">
    <text evidence="3">Belongs to the ARTD/PARP family.</text>
</comment>
<protein>
    <recommendedName>
        <fullName evidence="4">Poly [ADP-ribose] polymerase</fullName>
        <shortName evidence="4">PARP</shortName>
        <ecNumber evidence="4">2.4.2.-</ecNumber>
    </recommendedName>
</protein>
<dbReference type="PROSITE" id="PS50918">
    <property type="entry name" value="WWE"/>
    <property type="match status" value="1"/>
</dbReference>
<dbReference type="GO" id="GO:0003723">
    <property type="term" value="F:RNA binding"/>
    <property type="evidence" value="ECO:0007669"/>
    <property type="project" value="TreeGrafter"/>
</dbReference>
<evidence type="ECO:0000256" key="4">
    <source>
        <dbReference type="RuleBase" id="RU362114"/>
    </source>
</evidence>
<dbReference type="STRING" id="55544.A0A4D9E0S8"/>
<dbReference type="InterPro" id="IPR037197">
    <property type="entry name" value="WWE_dom_sf"/>
</dbReference>
<evidence type="ECO:0000256" key="1">
    <source>
        <dbReference type="ARBA" id="ARBA00004123"/>
    </source>
</evidence>
<accession>A0A4D9E0S8</accession>
<dbReference type="EC" id="2.4.2.-" evidence="4"/>
<keyword evidence="4" id="KW-0808">Transferase</keyword>
<dbReference type="CDD" id="cd01439">
    <property type="entry name" value="TCCD_inducible_PARP_like"/>
    <property type="match status" value="1"/>
</dbReference>
<reference evidence="7 8" key="1">
    <citation type="submission" date="2019-04" db="EMBL/GenBank/DDBJ databases">
        <title>Draft genome of the big-headed turtle Platysternon megacephalum.</title>
        <authorList>
            <person name="Gong S."/>
        </authorList>
    </citation>
    <scope>NUCLEOTIDE SEQUENCE [LARGE SCALE GENOMIC DNA]</scope>
    <source>
        <strain evidence="7">DO16091913</strain>
        <tissue evidence="7">Muscle</tissue>
    </source>
</reference>
<organism evidence="7 8">
    <name type="scientific">Platysternon megacephalum</name>
    <name type="common">big-headed turtle</name>
    <dbReference type="NCBI Taxonomy" id="55544"/>
    <lineage>
        <taxon>Eukaryota</taxon>
        <taxon>Metazoa</taxon>
        <taxon>Chordata</taxon>
        <taxon>Craniata</taxon>
        <taxon>Vertebrata</taxon>
        <taxon>Euteleostomi</taxon>
        <taxon>Archelosauria</taxon>
        <taxon>Testudinata</taxon>
        <taxon>Testudines</taxon>
        <taxon>Cryptodira</taxon>
        <taxon>Durocryptodira</taxon>
        <taxon>Testudinoidea</taxon>
        <taxon>Platysternidae</taxon>
        <taxon>Platysternon</taxon>
    </lineage>
</organism>
<dbReference type="PANTHER" id="PTHR45740:SF8">
    <property type="entry name" value="ZINC FINGER CCCH-TYPE ANTIVIRAL PROTEIN 1"/>
    <property type="match status" value="1"/>
</dbReference>
<keyword evidence="4" id="KW-0520">NAD</keyword>
<dbReference type="SUPFAM" id="SSF117839">
    <property type="entry name" value="WWE domain"/>
    <property type="match status" value="1"/>
</dbReference>
<reference evidence="7 8" key="2">
    <citation type="submission" date="2019-04" db="EMBL/GenBank/DDBJ databases">
        <title>The genome sequence of big-headed turtle.</title>
        <authorList>
            <person name="Gong S."/>
        </authorList>
    </citation>
    <scope>NUCLEOTIDE SEQUENCE [LARGE SCALE GENOMIC DNA]</scope>
    <source>
        <strain evidence="7">DO16091913</strain>
        <tissue evidence="7">Muscle</tissue>
    </source>
</reference>
<evidence type="ECO:0000259" key="6">
    <source>
        <dbReference type="PROSITE" id="PS51059"/>
    </source>
</evidence>
<evidence type="ECO:0000313" key="8">
    <source>
        <dbReference type="Proteomes" id="UP000297703"/>
    </source>
</evidence>
<dbReference type="Gene3D" id="3.90.228.10">
    <property type="match status" value="1"/>
</dbReference>
<dbReference type="GO" id="GO:0005634">
    <property type="term" value="C:nucleus"/>
    <property type="evidence" value="ECO:0007669"/>
    <property type="project" value="UniProtKB-SubCell"/>
</dbReference>
<dbReference type="GO" id="GO:0003950">
    <property type="term" value="F:NAD+ poly-ADP-ribosyltransferase activity"/>
    <property type="evidence" value="ECO:0007669"/>
    <property type="project" value="UniProtKB-UniRule"/>
</dbReference>
<feature type="domain" description="WWE" evidence="5">
    <location>
        <begin position="1"/>
        <end position="85"/>
    </location>
</feature>
<dbReference type="GO" id="GO:0032481">
    <property type="term" value="P:positive regulation of type I interferon production"/>
    <property type="evidence" value="ECO:0007669"/>
    <property type="project" value="TreeGrafter"/>
</dbReference>